<dbReference type="EMBL" id="LFNT01000046">
    <property type="protein sequence ID" value="KMS70626.1"/>
    <property type="molecule type" value="Genomic_DNA"/>
</dbReference>
<evidence type="ECO:0000313" key="2">
    <source>
        <dbReference type="EMBL" id="KMS70626.1"/>
    </source>
</evidence>
<reference evidence="2 3" key="1">
    <citation type="submission" date="2015-06" db="EMBL/GenBank/DDBJ databases">
        <authorList>
            <person name="Ju K.-S."/>
            <person name="Doroghazi J.R."/>
            <person name="Metcalf W.W."/>
        </authorList>
    </citation>
    <scope>NUCLEOTIDE SEQUENCE [LARGE SCALE GENOMIC DNA]</scope>
    <source>
        <strain evidence="2 3">NRRL 3414</strain>
    </source>
</reference>
<dbReference type="AlphaFoldDB" id="A0A0J7Z3M0"/>
<name>A0A0J7Z3M0_STRVR</name>
<comment type="caution">
    <text evidence="2">The sequence shown here is derived from an EMBL/GenBank/DDBJ whole genome shotgun (WGS) entry which is preliminary data.</text>
</comment>
<feature type="region of interest" description="Disordered" evidence="1">
    <location>
        <begin position="1"/>
        <end position="30"/>
    </location>
</feature>
<feature type="compositionally biased region" description="Low complexity" evidence="1">
    <location>
        <begin position="17"/>
        <end position="30"/>
    </location>
</feature>
<evidence type="ECO:0000256" key="1">
    <source>
        <dbReference type="SAM" id="MobiDB-lite"/>
    </source>
</evidence>
<evidence type="ECO:0000313" key="3">
    <source>
        <dbReference type="Proteomes" id="UP000037432"/>
    </source>
</evidence>
<proteinExistence type="predicted"/>
<organism evidence="2 3">
    <name type="scientific">Streptomyces viridochromogenes</name>
    <dbReference type="NCBI Taxonomy" id="1938"/>
    <lineage>
        <taxon>Bacteria</taxon>
        <taxon>Bacillati</taxon>
        <taxon>Actinomycetota</taxon>
        <taxon>Actinomycetes</taxon>
        <taxon>Kitasatosporales</taxon>
        <taxon>Streptomycetaceae</taxon>
        <taxon>Streptomyces</taxon>
    </lineage>
</organism>
<protein>
    <submittedName>
        <fullName evidence="2">Uncharacterized protein</fullName>
    </submittedName>
</protein>
<dbReference type="PATRIC" id="fig|1938.3.peg.5799"/>
<gene>
    <name evidence="2" type="ORF">ACM01_30550</name>
</gene>
<accession>A0A0J7Z3M0</accession>
<sequence>MGQPGVVMTRPSRLTSRPDSPSPVSRSAPAPCTSAAVLAALASAQVAAATVTVRQGERTGRPVRGVDDVVEGSAAAATAAVRCAPLRTDAAAPRSLVLKAVPLRSDAVSRPTVEERPE</sequence>
<dbReference type="Proteomes" id="UP000037432">
    <property type="component" value="Unassembled WGS sequence"/>
</dbReference>